<dbReference type="InterPro" id="IPR011249">
    <property type="entry name" value="Metalloenz_LuxS/M16"/>
</dbReference>
<organism evidence="5 6">
    <name type="scientific">Vasconcelosia minhoensis LEGE 07310</name>
    <dbReference type="NCBI Taxonomy" id="915328"/>
    <lineage>
        <taxon>Bacteria</taxon>
        <taxon>Bacillati</taxon>
        <taxon>Cyanobacteriota</taxon>
        <taxon>Cyanophyceae</taxon>
        <taxon>Nodosilineales</taxon>
        <taxon>Cymatolegaceae</taxon>
        <taxon>Vasconcelosia</taxon>
        <taxon>Vasconcelosia minhoensis</taxon>
    </lineage>
</organism>
<name>A0A8J7DPT0_9CYAN</name>
<dbReference type="EMBL" id="JADEXG010000094">
    <property type="protein sequence ID" value="MBE9080240.1"/>
    <property type="molecule type" value="Genomic_DNA"/>
</dbReference>
<dbReference type="GO" id="GO:0046872">
    <property type="term" value="F:metal ion binding"/>
    <property type="evidence" value="ECO:0007669"/>
    <property type="project" value="InterPro"/>
</dbReference>
<dbReference type="InterPro" id="IPR050361">
    <property type="entry name" value="MPP/UQCRC_Complex"/>
</dbReference>
<reference evidence="5" key="1">
    <citation type="submission" date="2020-10" db="EMBL/GenBank/DDBJ databases">
        <authorList>
            <person name="Castelo-Branco R."/>
            <person name="Eusebio N."/>
            <person name="Adriana R."/>
            <person name="Vieira A."/>
            <person name="Brugerolle De Fraissinette N."/>
            <person name="Rezende De Castro R."/>
            <person name="Schneider M.P."/>
            <person name="Vasconcelos V."/>
            <person name="Leao P.N."/>
        </authorList>
    </citation>
    <scope>NUCLEOTIDE SEQUENCE</scope>
    <source>
        <strain evidence="5">LEGE 07310</strain>
    </source>
</reference>
<feature type="domain" description="Peptidase M16 N-terminal" evidence="3">
    <location>
        <begin position="83"/>
        <end position="130"/>
    </location>
</feature>
<comment type="caution">
    <text evidence="5">The sequence shown here is derived from an EMBL/GenBank/DDBJ whole genome shotgun (WGS) entry which is preliminary data.</text>
</comment>
<protein>
    <submittedName>
        <fullName evidence="5">Insulinase family protein</fullName>
    </submittedName>
</protein>
<evidence type="ECO:0000259" key="4">
    <source>
        <dbReference type="Pfam" id="PF05193"/>
    </source>
</evidence>
<evidence type="ECO:0000313" key="5">
    <source>
        <dbReference type="EMBL" id="MBE9080240.1"/>
    </source>
</evidence>
<feature type="domain" description="Peptidase M16 N-terminal" evidence="3">
    <location>
        <begin position="180"/>
        <end position="278"/>
    </location>
</feature>
<comment type="similarity">
    <text evidence="1 2">Belongs to the peptidase M16 family.</text>
</comment>
<dbReference type="PANTHER" id="PTHR11851:SF49">
    <property type="entry name" value="MITOCHONDRIAL-PROCESSING PEPTIDASE SUBUNIT ALPHA"/>
    <property type="match status" value="1"/>
</dbReference>
<dbReference type="GO" id="GO:0004222">
    <property type="term" value="F:metalloendopeptidase activity"/>
    <property type="evidence" value="ECO:0007669"/>
    <property type="project" value="InterPro"/>
</dbReference>
<dbReference type="PROSITE" id="PS00143">
    <property type="entry name" value="INSULINASE"/>
    <property type="match status" value="1"/>
</dbReference>
<evidence type="ECO:0000256" key="1">
    <source>
        <dbReference type="ARBA" id="ARBA00007261"/>
    </source>
</evidence>
<evidence type="ECO:0000256" key="2">
    <source>
        <dbReference type="RuleBase" id="RU004447"/>
    </source>
</evidence>
<evidence type="ECO:0000313" key="6">
    <source>
        <dbReference type="Proteomes" id="UP000636505"/>
    </source>
</evidence>
<dbReference type="InterPro" id="IPR001431">
    <property type="entry name" value="Pept_M16_Zn_BS"/>
</dbReference>
<dbReference type="Pfam" id="PF00675">
    <property type="entry name" value="Peptidase_M16"/>
    <property type="match status" value="2"/>
</dbReference>
<dbReference type="AlphaFoldDB" id="A0A8J7DPT0"/>
<keyword evidence="6" id="KW-1185">Reference proteome</keyword>
<dbReference type="PANTHER" id="PTHR11851">
    <property type="entry name" value="METALLOPROTEASE"/>
    <property type="match status" value="1"/>
</dbReference>
<sequence length="534" mass="59162">MGFFPRALGLPESIGQKHRPLRVLALALAIVLGVWSWSPAAALARAGQLQAAGPAAGTIQPYLDRVSDEVTEFTLANGMKFIVLERHQAPVVSLMLYANVGASNEADGKTGIAHYLEHLAFKGTSQIGTRNYRAERRVMRSLDRVFEQLLAAEEAGDEASVAELQARFDSLKMEAADFVEQNKLGQIIEQAGGQGLNATTSAEATRYFYSLPSNKLELWMSLESERFLDPVFREFYEEKEVILEERRMRVDNSPIGTMIERFLEVAFDQHPYRRPIIGYQEDLRTATREDVRQFFDTYYGPSNLIAAVVGDVDPAQVEALASAYFGRYEARSAPPDVTVIEPEQTEPKSFTLELASQPWYLEGYHRPGINDSDSVVYSMIDNILVGGRTARLYKALVEPQIALDIGSANGFPGDKYPNILLLYALTAPGHTVEQIAERLEAALIRLQQEPVTTEELDRVKTQARAGLLRSLDSNAGMAALLTEYEAKTGSWRNLFQELAAIEAVTAADVQRVAQIAFQPSNRTVGKLLSQPESP</sequence>
<feature type="domain" description="Peptidase M16 C-terminal" evidence="4">
    <location>
        <begin position="286"/>
        <end position="462"/>
    </location>
</feature>
<evidence type="ECO:0000259" key="3">
    <source>
        <dbReference type="Pfam" id="PF00675"/>
    </source>
</evidence>
<dbReference type="SUPFAM" id="SSF63411">
    <property type="entry name" value="LuxS/MPP-like metallohydrolase"/>
    <property type="match status" value="2"/>
</dbReference>
<dbReference type="InterPro" id="IPR011765">
    <property type="entry name" value="Pept_M16_N"/>
</dbReference>
<dbReference type="Gene3D" id="3.30.830.10">
    <property type="entry name" value="Metalloenzyme, LuxS/M16 peptidase-like"/>
    <property type="match status" value="2"/>
</dbReference>
<gene>
    <name evidence="5" type="ORF">IQ241_23620</name>
</gene>
<dbReference type="GO" id="GO:0006508">
    <property type="term" value="P:proteolysis"/>
    <property type="evidence" value="ECO:0007669"/>
    <property type="project" value="InterPro"/>
</dbReference>
<proteinExistence type="inferred from homology"/>
<dbReference type="Pfam" id="PF05193">
    <property type="entry name" value="Peptidase_M16_C"/>
    <property type="match status" value="1"/>
</dbReference>
<accession>A0A8J7DPT0</accession>
<dbReference type="Proteomes" id="UP000636505">
    <property type="component" value="Unassembled WGS sequence"/>
</dbReference>
<dbReference type="InterPro" id="IPR007863">
    <property type="entry name" value="Peptidase_M16_C"/>
</dbReference>
<dbReference type="RefSeq" id="WP_193911988.1">
    <property type="nucleotide sequence ID" value="NZ_JADEXG010000094.1"/>
</dbReference>